<gene>
    <name evidence="3" type="ORF">H9L10_00105</name>
</gene>
<feature type="transmembrane region" description="Helical" evidence="1">
    <location>
        <begin position="84"/>
        <end position="104"/>
    </location>
</feature>
<sequence>MRSVIGFPAVVNEKAARVVAACVVVVAATALVTGWLWLSVVLAAGFALRVASGPRLDPFGRFATAVVAPRLGAPRLVSGAPKRFAQGVGLAFTAAASVALLLGAPAVAAVLLAVLVVFASLEAFAGFCAGCFAFGQLIRLGLVSDDTCVECADISLRRRESATA</sequence>
<feature type="transmembrane region" description="Helical" evidence="1">
    <location>
        <begin position="110"/>
        <end position="134"/>
    </location>
</feature>
<evidence type="ECO:0000313" key="4">
    <source>
        <dbReference type="Proteomes" id="UP000515976"/>
    </source>
</evidence>
<keyword evidence="1" id="KW-0472">Membrane</keyword>
<reference evidence="3 4" key="1">
    <citation type="submission" date="2020-08" db="EMBL/GenBank/DDBJ databases">
        <title>Genome sequence of Phycicoccus endophyticus JCM 31784T.</title>
        <authorList>
            <person name="Hyun D.-W."/>
            <person name="Bae J.-W."/>
        </authorList>
    </citation>
    <scope>NUCLEOTIDE SEQUENCE [LARGE SCALE GENOMIC DNA]</scope>
    <source>
        <strain evidence="3 4">JCM 31784</strain>
    </source>
</reference>
<dbReference type="RefSeq" id="WP_166099025.1">
    <property type="nucleotide sequence ID" value="NZ_BMMY01000005.1"/>
</dbReference>
<dbReference type="Pfam" id="PF14340">
    <property type="entry name" value="DUF4395"/>
    <property type="match status" value="1"/>
</dbReference>
<name>A0A7G9R1V9_9MICO</name>
<evidence type="ECO:0000313" key="3">
    <source>
        <dbReference type="EMBL" id="QNN49584.1"/>
    </source>
</evidence>
<proteinExistence type="predicted"/>
<accession>A0A7G9R1V9</accession>
<keyword evidence="1" id="KW-0812">Transmembrane</keyword>
<feature type="transmembrane region" description="Helical" evidence="1">
    <location>
        <begin position="18"/>
        <end position="48"/>
    </location>
</feature>
<organism evidence="3 4">
    <name type="scientific">Phycicoccus endophyticus</name>
    <dbReference type="NCBI Taxonomy" id="1690220"/>
    <lineage>
        <taxon>Bacteria</taxon>
        <taxon>Bacillati</taxon>
        <taxon>Actinomycetota</taxon>
        <taxon>Actinomycetes</taxon>
        <taxon>Micrococcales</taxon>
        <taxon>Intrasporangiaceae</taxon>
        <taxon>Phycicoccus</taxon>
    </lineage>
</organism>
<protein>
    <submittedName>
        <fullName evidence="3">DUF4395 domain-containing protein</fullName>
    </submittedName>
</protein>
<feature type="domain" description="DUF4395" evidence="2">
    <location>
        <begin position="11"/>
        <end position="139"/>
    </location>
</feature>
<evidence type="ECO:0000256" key="1">
    <source>
        <dbReference type="SAM" id="Phobius"/>
    </source>
</evidence>
<dbReference type="Proteomes" id="UP000515976">
    <property type="component" value="Chromosome"/>
</dbReference>
<evidence type="ECO:0000259" key="2">
    <source>
        <dbReference type="Pfam" id="PF14340"/>
    </source>
</evidence>
<keyword evidence="1" id="KW-1133">Transmembrane helix</keyword>
<dbReference type="AlphaFoldDB" id="A0A7G9R1V9"/>
<dbReference type="EMBL" id="CP060712">
    <property type="protein sequence ID" value="QNN49584.1"/>
    <property type="molecule type" value="Genomic_DNA"/>
</dbReference>
<keyword evidence="4" id="KW-1185">Reference proteome</keyword>
<dbReference type="KEGG" id="pei:H9L10_00105"/>
<dbReference type="InterPro" id="IPR025508">
    <property type="entry name" value="DUF4395"/>
</dbReference>